<name>G4YUX1_PHYSP</name>
<dbReference type="Proteomes" id="UP000002640">
    <property type="component" value="Unassembled WGS sequence"/>
</dbReference>
<dbReference type="KEGG" id="psoj:PHYSODRAFT_484467"/>
<protein>
    <submittedName>
        <fullName evidence="3">Uncharacterized protein</fullName>
    </submittedName>
</protein>
<keyword evidence="2" id="KW-0472">Membrane</keyword>
<dbReference type="OMA" id="MVACAWR"/>
<dbReference type="RefSeq" id="XP_009518425.1">
    <property type="nucleotide sequence ID" value="XM_009520130.1"/>
</dbReference>
<dbReference type="EMBL" id="JH159152">
    <property type="protein sequence ID" value="EGZ23137.1"/>
    <property type="molecule type" value="Genomic_DNA"/>
</dbReference>
<feature type="region of interest" description="Disordered" evidence="1">
    <location>
        <begin position="32"/>
        <end position="59"/>
    </location>
</feature>
<gene>
    <name evidence="3" type="ORF">PHYSODRAFT_484467</name>
</gene>
<dbReference type="InParanoid" id="G4YUX1"/>
<dbReference type="AlphaFoldDB" id="G4YUX1"/>
<sequence length="119" mass="12503">MVLATDSSGVLVDNAGEDAAVTVDDTHNTTVVQPAADFIPRPNDNDDAAEKSPSDGNGGGLSRLVVAVIVSVSVAGLLLGLTLVGFAWRALRREEESMLMDLGDDRNYVYGQFGDYAAM</sequence>
<keyword evidence="2" id="KW-1133">Transmembrane helix</keyword>
<reference evidence="3 4" key="1">
    <citation type="journal article" date="2006" name="Science">
        <title>Phytophthora genome sequences uncover evolutionary origins and mechanisms of pathogenesis.</title>
        <authorList>
            <person name="Tyler B.M."/>
            <person name="Tripathy S."/>
            <person name="Zhang X."/>
            <person name="Dehal P."/>
            <person name="Jiang R.H."/>
            <person name="Aerts A."/>
            <person name="Arredondo F.D."/>
            <person name="Baxter L."/>
            <person name="Bensasson D."/>
            <person name="Beynon J.L."/>
            <person name="Chapman J."/>
            <person name="Damasceno C.M."/>
            <person name="Dorrance A.E."/>
            <person name="Dou D."/>
            <person name="Dickerman A.W."/>
            <person name="Dubchak I.L."/>
            <person name="Garbelotto M."/>
            <person name="Gijzen M."/>
            <person name="Gordon S.G."/>
            <person name="Govers F."/>
            <person name="Grunwald N.J."/>
            <person name="Huang W."/>
            <person name="Ivors K.L."/>
            <person name="Jones R.W."/>
            <person name="Kamoun S."/>
            <person name="Krampis K."/>
            <person name="Lamour K.H."/>
            <person name="Lee M.K."/>
            <person name="McDonald W.H."/>
            <person name="Medina M."/>
            <person name="Meijer H.J."/>
            <person name="Nordberg E.K."/>
            <person name="Maclean D.J."/>
            <person name="Ospina-Giraldo M.D."/>
            <person name="Morris P.F."/>
            <person name="Phuntumart V."/>
            <person name="Putnam N.H."/>
            <person name="Rash S."/>
            <person name="Rose J.K."/>
            <person name="Sakihama Y."/>
            <person name="Salamov A.A."/>
            <person name="Savidor A."/>
            <person name="Scheuring C.F."/>
            <person name="Smith B.M."/>
            <person name="Sobral B.W."/>
            <person name="Terry A."/>
            <person name="Torto-Alalibo T.A."/>
            <person name="Win J."/>
            <person name="Xu Z."/>
            <person name="Zhang H."/>
            <person name="Grigoriev I.V."/>
            <person name="Rokhsar D.S."/>
            <person name="Boore J.L."/>
        </authorList>
    </citation>
    <scope>NUCLEOTIDE SEQUENCE [LARGE SCALE GENOMIC DNA]</scope>
    <source>
        <strain evidence="3 4">P6497</strain>
    </source>
</reference>
<keyword evidence="2" id="KW-0812">Transmembrane</keyword>
<evidence type="ECO:0000313" key="4">
    <source>
        <dbReference type="Proteomes" id="UP000002640"/>
    </source>
</evidence>
<organism evidence="3 4">
    <name type="scientific">Phytophthora sojae (strain P6497)</name>
    <name type="common">Soybean stem and root rot agent</name>
    <name type="synonym">Phytophthora megasperma f. sp. glycines</name>
    <dbReference type="NCBI Taxonomy" id="1094619"/>
    <lineage>
        <taxon>Eukaryota</taxon>
        <taxon>Sar</taxon>
        <taxon>Stramenopiles</taxon>
        <taxon>Oomycota</taxon>
        <taxon>Peronosporomycetes</taxon>
        <taxon>Peronosporales</taxon>
        <taxon>Peronosporaceae</taxon>
        <taxon>Phytophthora</taxon>
    </lineage>
</organism>
<evidence type="ECO:0000313" key="3">
    <source>
        <dbReference type="EMBL" id="EGZ23137.1"/>
    </source>
</evidence>
<proteinExistence type="predicted"/>
<keyword evidence="4" id="KW-1185">Reference proteome</keyword>
<evidence type="ECO:0000256" key="1">
    <source>
        <dbReference type="SAM" id="MobiDB-lite"/>
    </source>
</evidence>
<evidence type="ECO:0000256" key="2">
    <source>
        <dbReference type="SAM" id="Phobius"/>
    </source>
</evidence>
<dbReference type="GeneID" id="20655756"/>
<accession>G4YUX1</accession>
<feature type="transmembrane region" description="Helical" evidence="2">
    <location>
        <begin position="64"/>
        <end position="88"/>
    </location>
</feature>